<dbReference type="InterPro" id="IPR002123">
    <property type="entry name" value="Plipid/glycerol_acylTrfase"/>
</dbReference>
<keyword evidence="1" id="KW-0472">Membrane</keyword>
<evidence type="ECO:0000256" key="1">
    <source>
        <dbReference type="SAM" id="Phobius"/>
    </source>
</evidence>
<sequence length="363" mass="39228">MLFVGTHRNGALDAAPYVATVPDAIPMVSAQLHRLPLGRLLFAGIAVSRPKDRARGIEADNLEAMGQCLGVLKEGGQLLIMPEGTSTLGPRHLPLQRGAAWIGAAALEAGIAPLIVPLGVHYEDPTAWQSRVEVLVGEAIRPAAGDTARAIHQRITEGLEVVGANFADEEEQRRAEALAYACTLGTTVSYAQALKRFERDMPPDLLGIGGELDRIARQERLCRHQGIPLMPVGPWPLYAGYWLILAPLVALFSLLNAPVLFAGVVASQKLPDDRNVISFWRMVIGLPAALVWTAVVSLLIICWSGPIGGIAYWFITVAGVVVWYRFRKLSIALCNGLCHAAARQPLLAAYRTLMRCLSDETSP</sequence>
<comment type="caution">
    <text evidence="3">The sequence shown here is derived from an EMBL/GenBank/DDBJ whole genome shotgun (WGS) entry which is preliminary data.</text>
</comment>
<evidence type="ECO:0000313" key="3">
    <source>
        <dbReference type="EMBL" id="GLI36861.1"/>
    </source>
</evidence>
<dbReference type="Proteomes" id="UP001144352">
    <property type="component" value="Unassembled WGS sequence"/>
</dbReference>
<organism evidence="3 4">
    <name type="scientific">Geobacter hydrogenophilus</name>
    <dbReference type="NCBI Taxonomy" id="40983"/>
    <lineage>
        <taxon>Bacteria</taxon>
        <taxon>Pseudomonadati</taxon>
        <taxon>Thermodesulfobacteriota</taxon>
        <taxon>Desulfuromonadia</taxon>
        <taxon>Geobacterales</taxon>
        <taxon>Geobacteraceae</taxon>
        <taxon>Geobacter</taxon>
    </lineage>
</organism>
<keyword evidence="1" id="KW-1133">Transmembrane helix</keyword>
<feature type="transmembrane region" description="Helical" evidence="1">
    <location>
        <begin position="307"/>
        <end position="326"/>
    </location>
</feature>
<keyword evidence="1" id="KW-0812">Transmembrane</keyword>
<evidence type="ECO:0000259" key="2">
    <source>
        <dbReference type="SMART" id="SM00563"/>
    </source>
</evidence>
<dbReference type="AlphaFoldDB" id="A0A9W6FXT0"/>
<feature type="transmembrane region" description="Helical" evidence="1">
    <location>
        <begin position="279"/>
        <end position="301"/>
    </location>
</feature>
<keyword evidence="4" id="KW-1185">Reference proteome</keyword>
<reference evidence="3" key="1">
    <citation type="submission" date="2022-12" db="EMBL/GenBank/DDBJ databases">
        <title>Reference genome sequencing for broad-spectrum identification of bacterial and archaeal isolates by mass spectrometry.</title>
        <authorList>
            <person name="Sekiguchi Y."/>
            <person name="Tourlousse D.M."/>
        </authorList>
    </citation>
    <scope>NUCLEOTIDE SEQUENCE</scope>
    <source>
        <strain evidence="3">H2</strain>
    </source>
</reference>
<dbReference type="EMBL" id="BSDS01000001">
    <property type="protein sequence ID" value="GLI36861.1"/>
    <property type="molecule type" value="Genomic_DNA"/>
</dbReference>
<dbReference type="SMART" id="SM00563">
    <property type="entry name" value="PlsC"/>
    <property type="match status" value="1"/>
</dbReference>
<proteinExistence type="predicted"/>
<gene>
    <name evidence="3" type="ORF">GHYDROH2_03620</name>
</gene>
<dbReference type="SUPFAM" id="SSF69593">
    <property type="entry name" value="Glycerol-3-phosphate (1)-acyltransferase"/>
    <property type="match status" value="1"/>
</dbReference>
<protein>
    <recommendedName>
        <fullName evidence="2">Phospholipid/glycerol acyltransferase domain-containing protein</fullName>
    </recommendedName>
</protein>
<feature type="transmembrane region" description="Helical" evidence="1">
    <location>
        <begin position="239"/>
        <end position="267"/>
    </location>
</feature>
<dbReference type="GO" id="GO:0016746">
    <property type="term" value="F:acyltransferase activity"/>
    <property type="evidence" value="ECO:0007669"/>
    <property type="project" value="InterPro"/>
</dbReference>
<evidence type="ECO:0000313" key="4">
    <source>
        <dbReference type="Proteomes" id="UP001144352"/>
    </source>
</evidence>
<feature type="domain" description="Phospholipid/glycerol acyltransferase" evidence="2">
    <location>
        <begin position="1"/>
        <end position="123"/>
    </location>
</feature>
<name>A0A9W6FXT0_9BACT</name>
<accession>A0A9W6FXT0</accession>